<comment type="similarity">
    <text evidence="8">Belongs to the membrane-bound acyltransferase family. Porcupine subfamily.</text>
</comment>
<evidence type="ECO:0000256" key="1">
    <source>
        <dbReference type="ARBA" id="ARBA00004141"/>
    </source>
</evidence>
<proteinExistence type="inferred from homology"/>
<dbReference type="VEuPathDB" id="VectorBase:PPAPM1_009221"/>
<dbReference type="GO" id="GO:0005783">
    <property type="term" value="C:endoplasmic reticulum"/>
    <property type="evidence" value="ECO:0007669"/>
    <property type="project" value="TreeGrafter"/>
</dbReference>
<dbReference type="GO" id="GO:0017147">
    <property type="term" value="F:Wnt-protein binding"/>
    <property type="evidence" value="ECO:0007669"/>
    <property type="project" value="TreeGrafter"/>
</dbReference>
<dbReference type="InterPro" id="IPR049941">
    <property type="entry name" value="LPLAT_7/PORCN-like"/>
</dbReference>
<dbReference type="GO" id="GO:1990698">
    <property type="term" value="F:palmitoleoyltransferase activity"/>
    <property type="evidence" value="ECO:0007669"/>
    <property type="project" value="UniProtKB-EC"/>
</dbReference>
<evidence type="ECO:0000256" key="3">
    <source>
        <dbReference type="ARBA" id="ARBA00022687"/>
    </source>
</evidence>
<dbReference type="InterPro" id="IPR004299">
    <property type="entry name" value="MBOAT_fam"/>
</dbReference>
<evidence type="ECO:0000256" key="5">
    <source>
        <dbReference type="ARBA" id="ARBA00022989"/>
    </source>
</evidence>
<dbReference type="GO" id="GO:0016055">
    <property type="term" value="P:Wnt signaling pathway"/>
    <property type="evidence" value="ECO:0007669"/>
    <property type="project" value="UniProtKB-KW"/>
</dbReference>
<protein>
    <recommendedName>
        <fullName evidence="10">Protein-serine O-palmitoleoyltransferase porcupine</fullName>
        <ecNumber evidence="9">2.3.1.250</ecNumber>
    </recommendedName>
</protein>
<organism evidence="12 13">
    <name type="scientific">Phlebotomus papatasi</name>
    <name type="common">Sandfly</name>
    <dbReference type="NCBI Taxonomy" id="29031"/>
    <lineage>
        <taxon>Eukaryota</taxon>
        <taxon>Metazoa</taxon>
        <taxon>Ecdysozoa</taxon>
        <taxon>Arthropoda</taxon>
        <taxon>Hexapoda</taxon>
        <taxon>Insecta</taxon>
        <taxon>Pterygota</taxon>
        <taxon>Neoptera</taxon>
        <taxon>Endopterygota</taxon>
        <taxon>Diptera</taxon>
        <taxon>Nematocera</taxon>
        <taxon>Psychodoidea</taxon>
        <taxon>Psychodidae</taxon>
        <taxon>Phlebotomus</taxon>
        <taxon>Phlebotomus</taxon>
    </lineage>
</organism>
<evidence type="ECO:0000256" key="8">
    <source>
        <dbReference type="ARBA" id="ARBA00038269"/>
    </source>
</evidence>
<comment type="catalytic activity">
    <reaction evidence="11">
        <text>[Wnt protein]-L-serine + (9Z)-hexadecenoyl-CoA = [Wnt protein]-O-(9Z)-hexadecenoyl-L-serine + CoA</text>
        <dbReference type="Rhea" id="RHEA:45336"/>
        <dbReference type="Rhea" id="RHEA-COMP:11170"/>
        <dbReference type="Rhea" id="RHEA-COMP:11171"/>
        <dbReference type="ChEBI" id="CHEBI:29999"/>
        <dbReference type="ChEBI" id="CHEBI:57287"/>
        <dbReference type="ChEBI" id="CHEBI:61540"/>
        <dbReference type="ChEBI" id="CHEBI:85189"/>
        <dbReference type="EC" id="2.3.1.250"/>
    </reaction>
</comment>
<keyword evidence="4" id="KW-0812">Transmembrane</keyword>
<dbReference type="AlphaFoldDB" id="A0A1B0EVB0"/>
<keyword evidence="3" id="KW-0879">Wnt signaling pathway</keyword>
<dbReference type="PANTHER" id="PTHR13906">
    <property type="entry name" value="PORCUPINE"/>
    <property type="match status" value="1"/>
</dbReference>
<evidence type="ECO:0000256" key="11">
    <source>
        <dbReference type="ARBA" id="ARBA00047978"/>
    </source>
</evidence>
<evidence type="ECO:0000256" key="7">
    <source>
        <dbReference type="ARBA" id="ARBA00023315"/>
    </source>
</evidence>
<dbReference type="PANTHER" id="PTHR13906:SF12">
    <property type="entry name" value="PROTEIN-SERINE O-PALMITOLEOYLTRANSFERASE PORCUPINE"/>
    <property type="match status" value="1"/>
</dbReference>
<evidence type="ECO:0000256" key="2">
    <source>
        <dbReference type="ARBA" id="ARBA00022679"/>
    </source>
</evidence>
<keyword evidence="5" id="KW-1133">Transmembrane helix</keyword>
<dbReference type="EC" id="2.3.1.250" evidence="9"/>
<accession>A0A1B0EVB0</accession>
<comment type="subcellular location">
    <subcellularLocation>
        <location evidence="1">Membrane</location>
        <topology evidence="1">Multi-pass membrane protein</topology>
    </subcellularLocation>
</comment>
<keyword evidence="13" id="KW-1185">Reference proteome</keyword>
<reference evidence="12" key="1">
    <citation type="submission" date="2022-08" db="UniProtKB">
        <authorList>
            <consortium name="EnsemblMetazoa"/>
        </authorList>
    </citation>
    <scope>IDENTIFICATION</scope>
    <source>
        <strain evidence="12">Israel</strain>
    </source>
</reference>
<keyword evidence="2" id="KW-0808">Transferase</keyword>
<sequence length="399" mass="44607">MEEFLYDDYYGDEYAEEFEDRVPVGWGLEVGYGTAWRDLISTLFGSLLLVFIIGPNGTWVAVLILLHVILLICLQYRLISCSIYVIIALLAPILLEVLDSDTDRWQQIRGVNMGIAMKGISLAMDGITIPWYTTIGYLMHPPSLIFGPWRPLEDYTVTPRRAFFTLQDSILCLWSLFVAGFTLLTSNCLVASLVSSSWRWLEAYRDALAFRLGHYFVSHVARASSIVASSDSRPIVHALTVEVPRSLVDVAVSWNIPMHIWLKRYVFEIYRNRGATVALLITYLVSALLHGLSPPLVAVLMHLATASWAEFSVRRKVASVFRACVAARKCTNCKHTHRGIRTIAINVMFGAVALLQLTYLGALFDGTQHTSIVSAGGAVWDKWRHLGFAGHWILGGALI</sequence>
<dbReference type="GO" id="GO:0061355">
    <property type="term" value="P:Wnt protein secretion"/>
    <property type="evidence" value="ECO:0007669"/>
    <property type="project" value="TreeGrafter"/>
</dbReference>
<evidence type="ECO:0000256" key="9">
    <source>
        <dbReference type="ARBA" id="ARBA00038867"/>
    </source>
</evidence>
<dbReference type="Proteomes" id="UP000092462">
    <property type="component" value="Unassembled WGS sequence"/>
</dbReference>
<dbReference type="EMBL" id="AJVK01002061">
    <property type="status" value="NOT_ANNOTATED_CDS"/>
    <property type="molecule type" value="Genomic_DNA"/>
</dbReference>
<dbReference type="Pfam" id="PF03062">
    <property type="entry name" value="MBOAT"/>
    <property type="match status" value="1"/>
</dbReference>
<evidence type="ECO:0000313" key="13">
    <source>
        <dbReference type="Proteomes" id="UP000092462"/>
    </source>
</evidence>
<dbReference type="GO" id="GO:0030258">
    <property type="term" value="P:lipid modification"/>
    <property type="evidence" value="ECO:0007669"/>
    <property type="project" value="TreeGrafter"/>
</dbReference>
<dbReference type="EnsemblMetazoa" id="PPAI000104-RA">
    <property type="protein sequence ID" value="PPAI000104-PA"/>
    <property type="gene ID" value="PPAI000104"/>
</dbReference>
<dbReference type="GO" id="GO:0016020">
    <property type="term" value="C:membrane"/>
    <property type="evidence" value="ECO:0007669"/>
    <property type="project" value="UniProtKB-SubCell"/>
</dbReference>
<dbReference type="VEuPathDB" id="VectorBase:PPAI000104"/>
<evidence type="ECO:0000256" key="4">
    <source>
        <dbReference type="ARBA" id="ARBA00022692"/>
    </source>
</evidence>
<keyword evidence="7" id="KW-0012">Acyltransferase</keyword>
<keyword evidence="6" id="KW-0472">Membrane</keyword>
<name>A0A1B0EVB0_PHLPP</name>
<evidence type="ECO:0000256" key="10">
    <source>
        <dbReference type="ARBA" id="ARBA00040371"/>
    </source>
</evidence>
<evidence type="ECO:0000256" key="6">
    <source>
        <dbReference type="ARBA" id="ARBA00023136"/>
    </source>
</evidence>
<evidence type="ECO:0000313" key="12">
    <source>
        <dbReference type="EnsemblMetazoa" id="PPAI000104-PA"/>
    </source>
</evidence>